<gene>
    <name evidence="2" type="ORF">GCM10007320_34870</name>
</gene>
<reference evidence="3" key="1">
    <citation type="journal article" date="2019" name="Int. J. Syst. Evol. Microbiol.">
        <title>The Global Catalogue of Microorganisms (GCM) 10K type strain sequencing project: providing services to taxonomists for standard genome sequencing and annotation.</title>
        <authorList>
            <consortium name="The Broad Institute Genomics Platform"/>
            <consortium name="The Broad Institute Genome Sequencing Center for Infectious Disease"/>
            <person name="Wu L."/>
            <person name="Ma J."/>
        </authorList>
    </citation>
    <scope>NUCLEOTIDE SEQUENCE [LARGE SCALE GENOMIC DNA]</scope>
    <source>
        <strain evidence="3">KCTC 23314</strain>
    </source>
</reference>
<protein>
    <submittedName>
        <fullName evidence="2">Uncharacterized protein</fullName>
    </submittedName>
</protein>
<name>A0ABQ3G5H0_9BURK</name>
<accession>A0ABQ3G5H0</accession>
<proteinExistence type="predicted"/>
<dbReference type="EMBL" id="BMYK01000010">
    <property type="protein sequence ID" value="GHC88048.1"/>
    <property type="molecule type" value="Genomic_DNA"/>
</dbReference>
<comment type="caution">
    <text evidence="2">The sequence shown here is derived from an EMBL/GenBank/DDBJ whole genome shotgun (WGS) entry which is preliminary data.</text>
</comment>
<evidence type="ECO:0000313" key="3">
    <source>
        <dbReference type="Proteomes" id="UP000626210"/>
    </source>
</evidence>
<organism evidence="2 3">
    <name type="scientific">Pseudorhodoferax aquiterrae</name>
    <dbReference type="NCBI Taxonomy" id="747304"/>
    <lineage>
        <taxon>Bacteria</taxon>
        <taxon>Pseudomonadati</taxon>
        <taxon>Pseudomonadota</taxon>
        <taxon>Betaproteobacteria</taxon>
        <taxon>Burkholderiales</taxon>
        <taxon>Comamonadaceae</taxon>
    </lineage>
</organism>
<sequence length="103" mass="10938">MAMRLLRALPPLPLERTDKGCALADSAPSIDSPVTAYAAAVAARKAAELVVQQAAQPTPEQRAEAQGARRREAFCLGVLQAENQSDTDRGRPDSALNNSQHTS</sequence>
<dbReference type="Proteomes" id="UP000626210">
    <property type="component" value="Unassembled WGS sequence"/>
</dbReference>
<evidence type="ECO:0000313" key="2">
    <source>
        <dbReference type="EMBL" id="GHC88048.1"/>
    </source>
</evidence>
<feature type="region of interest" description="Disordered" evidence="1">
    <location>
        <begin position="80"/>
        <end position="103"/>
    </location>
</feature>
<evidence type="ECO:0000256" key="1">
    <source>
        <dbReference type="SAM" id="MobiDB-lite"/>
    </source>
</evidence>
<keyword evidence="3" id="KW-1185">Reference proteome</keyword>